<keyword evidence="2" id="KW-1133">Transmembrane helix</keyword>
<keyword evidence="2" id="KW-0472">Membrane</keyword>
<evidence type="ECO:0000313" key="4">
    <source>
        <dbReference type="Proteomes" id="UP001374579"/>
    </source>
</evidence>
<feature type="compositionally biased region" description="Acidic residues" evidence="1">
    <location>
        <begin position="263"/>
        <end position="280"/>
    </location>
</feature>
<evidence type="ECO:0000313" key="3">
    <source>
        <dbReference type="EMBL" id="KAK7097504.1"/>
    </source>
</evidence>
<dbReference type="EMBL" id="JBAMIC010000013">
    <property type="protein sequence ID" value="KAK7097504.1"/>
    <property type="molecule type" value="Genomic_DNA"/>
</dbReference>
<feature type="compositionally biased region" description="Basic and acidic residues" evidence="1">
    <location>
        <begin position="291"/>
        <end position="369"/>
    </location>
</feature>
<protein>
    <submittedName>
        <fullName evidence="3">Uncharacterized protein</fullName>
    </submittedName>
</protein>
<proteinExistence type="predicted"/>
<gene>
    <name evidence="3" type="ORF">V1264_004471</name>
</gene>
<feature type="transmembrane region" description="Helical" evidence="2">
    <location>
        <begin position="16"/>
        <end position="37"/>
    </location>
</feature>
<feature type="transmembrane region" description="Helical" evidence="2">
    <location>
        <begin position="175"/>
        <end position="197"/>
    </location>
</feature>
<name>A0AAN9G7G5_9CAEN</name>
<organism evidence="3 4">
    <name type="scientific">Littorina saxatilis</name>
    <dbReference type="NCBI Taxonomy" id="31220"/>
    <lineage>
        <taxon>Eukaryota</taxon>
        <taxon>Metazoa</taxon>
        <taxon>Spiralia</taxon>
        <taxon>Lophotrochozoa</taxon>
        <taxon>Mollusca</taxon>
        <taxon>Gastropoda</taxon>
        <taxon>Caenogastropoda</taxon>
        <taxon>Littorinimorpha</taxon>
        <taxon>Littorinoidea</taxon>
        <taxon>Littorinidae</taxon>
        <taxon>Littorina</taxon>
    </lineage>
</organism>
<accession>A0AAN9G7G5</accession>
<feature type="region of interest" description="Disordered" evidence="1">
    <location>
        <begin position="263"/>
        <end position="383"/>
    </location>
</feature>
<comment type="caution">
    <text evidence="3">The sequence shown here is derived from an EMBL/GenBank/DDBJ whole genome shotgun (WGS) entry which is preliminary data.</text>
</comment>
<evidence type="ECO:0000256" key="2">
    <source>
        <dbReference type="SAM" id="Phobius"/>
    </source>
</evidence>
<keyword evidence="4" id="KW-1185">Reference proteome</keyword>
<dbReference type="AlphaFoldDB" id="A0AAN9G7G5"/>
<dbReference type="Proteomes" id="UP001374579">
    <property type="component" value="Unassembled WGS sequence"/>
</dbReference>
<sequence>MMNRTVFTGRSVPIQAVRYAIISVVLQVLAFTMMGIIVNAGSVLKYVSMVLLVFVYMHDCYNNVYENYVTFDKTIIDEMIDRTTEDLRKIASMPSSQQANAAFLVKCVDELNEMQPQLNFDKKEIRWKVGQLLLFLDSHDTPRIPLRLFQKLCEVRVHGAPGPVYINLLAATGKFMIIVVFLMFVMIVVMAFGNVMAMSSTNTTLATLAGGFVPMLLKNVLSSKGTKLSLKSISFKGQVDEIITAYKQYWPVLDLVATRDIPEEEGEGGEEGDNNNDDDGAKDSGGAKPSSGDKDSNGVKKDKDNEKDKDKDKDKDTDKDKEKDKSKDKDKKDEKGDKNKDSKSNDLDTFVKKKPENKQGEDKKDKEANGEGDGGEGGKKVVEEEDEGLVDLFVDFSVADTAAAWSIYGSSESLPHQPDSFMPAYFTDHLYVETENHIDDDRTYVA</sequence>
<keyword evidence="2" id="KW-0812">Transmembrane</keyword>
<evidence type="ECO:0000256" key="1">
    <source>
        <dbReference type="SAM" id="MobiDB-lite"/>
    </source>
</evidence>
<reference evidence="3 4" key="1">
    <citation type="submission" date="2024-02" db="EMBL/GenBank/DDBJ databases">
        <title>Chromosome-scale genome assembly of the rough periwinkle Littorina saxatilis.</title>
        <authorList>
            <person name="De Jode A."/>
            <person name="Faria R."/>
            <person name="Formenti G."/>
            <person name="Sims Y."/>
            <person name="Smith T.P."/>
            <person name="Tracey A."/>
            <person name="Wood J.M.D."/>
            <person name="Zagrodzka Z.B."/>
            <person name="Johannesson K."/>
            <person name="Butlin R.K."/>
            <person name="Leder E.H."/>
        </authorList>
    </citation>
    <scope>NUCLEOTIDE SEQUENCE [LARGE SCALE GENOMIC DNA]</scope>
    <source>
        <strain evidence="3">Snail1</strain>
        <tissue evidence="3">Muscle</tissue>
    </source>
</reference>